<gene>
    <name evidence="1" type="ORF">S7711_10654</name>
</gene>
<dbReference type="HOGENOM" id="CLU_647300_0_0_1"/>
<proteinExistence type="predicted"/>
<evidence type="ECO:0000313" key="1">
    <source>
        <dbReference type="EMBL" id="KEY71762.1"/>
    </source>
</evidence>
<evidence type="ECO:0000313" key="2">
    <source>
        <dbReference type="Proteomes" id="UP000028045"/>
    </source>
</evidence>
<keyword evidence="2" id="KW-1185">Reference proteome</keyword>
<dbReference type="SUPFAM" id="SSF52047">
    <property type="entry name" value="RNI-like"/>
    <property type="match status" value="1"/>
</dbReference>
<accession>A0A084B2I3</accession>
<reference evidence="1 2" key="1">
    <citation type="journal article" date="2014" name="BMC Genomics">
        <title>Comparative genome sequencing reveals chemotype-specific gene clusters in the toxigenic black mold Stachybotrys.</title>
        <authorList>
            <person name="Semeiks J."/>
            <person name="Borek D."/>
            <person name="Otwinowski Z."/>
            <person name="Grishin N.V."/>
        </authorList>
    </citation>
    <scope>NUCLEOTIDE SEQUENCE [LARGE SCALE GENOMIC DNA]</scope>
    <source>
        <strain evidence="2">CBS 109288 / IBT 7711</strain>
    </source>
</reference>
<dbReference type="Proteomes" id="UP000028045">
    <property type="component" value="Unassembled WGS sequence"/>
</dbReference>
<organism evidence="1 2">
    <name type="scientific">Stachybotrys chartarum (strain CBS 109288 / IBT 7711)</name>
    <name type="common">Toxic black mold</name>
    <name type="synonym">Stilbospora chartarum</name>
    <dbReference type="NCBI Taxonomy" id="1280523"/>
    <lineage>
        <taxon>Eukaryota</taxon>
        <taxon>Fungi</taxon>
        <taxon>Dikarya</taxon>
        <taxon>Ascomycota</taxon>
        <taxon>Pezizomycotina</taxon>
        <taxon>Sordariomycetes</taxon>
        <taxon>Hypocreomycetidae</taxon>
        <taxon>Hypocreales</taxon>
        <taxon>Stachybotryaceae</taxon>
        <taxon>Stachybotrys</taxon>
    </lineage>
</organism>
<sequence length="434" mass="47972">MGSLHPRNSSKTITSPLQLREILGLVREYVDAPSFAALSRTCRDVRIAGTEILYQSVSLDLSGGHGNQLDLFCDTITNNSYLALSVKQLRLQLCEAASASIYATAQDLPDAQTLTKILRATENVTTLYIDYPYHESTASQPCGRDLVFPQNLRLLEFYVRDRKRCPHIPGERDVNTLLLPHVLSMDAVSNIMMTLQQGPGSPLPTAHLPVQSSITSLTLKDAYLSMESLTNVLQALPHLQHLSILFLWYADPVNLDVGRHLDCEKLGHALMREGPSSLETLAIAVQFESRSAIEVECGSGEGSSWGLLHSLGSLQQLNRLRSLELAPEVLLGWGDVDETLPLSLLLPDSLQDLHLRMDFSAWELSPWGFEQLCELLGAYLDSISPETLRRLTLACCEGGEEEVQASLGPIKSKCDKAGCKFRLEMAEDKLKLTF</sequence>
<dbReference type="AlphaFoldDB" id="A0A084B2I3"/>
<dbReference type="EMBL" id="KL648207">
    <property type="protein sequence ID" value="KEY71762.1"/>
    <property type="molecule type" value="Genomic_DNA"/>
</dbReference>
<evidence type="ECO:0008006" key="3">
    <source>
        <dbReference type="Google" id="ProtNLM"/>
    </source>
</evidence>
<name>A0A084B2I3_STACB</name>
<protein>
    <recommendedName>
        <fullName evidence="3">F-box domain-containing protein</fullName>
    </recommendedName>
</protein>